<dbReference type="Gene3D" id="3.30.460.10">
    <property type="entry name" value="Beta Polymerase, domain 2"/>
    <property type="match status" value="1"/>
</dbReference>
<dbReference type="STRING" id="583356.Igag_0532"/>
<dbReference type="AlphaFoldDB" id="E0SS18"/>
<dbReference type="CDD" id="cd05403">
    <property type="entry name" value="NT_KNTase_like"/>
    <property type="match status" value="1"/>
</dbReference>
<reference evidence="1 2" key="1">
    <citation type="journal article" date="2010" name="Stand. Genomic Sci.">
        <title>Complete genome sequence of Ignisphaera aggregans type strain (AQ1.S1).</title>
        <authorList>
            <person name="Goker M."/>
            <person name="Held B."/>
            <person name="Lapidus A."/>
            <person name="Nolan M."/>
            <person name="Spring S."/>
            <person name="Yasawong M."/>
            <person name="Lucas S."/>
            <person name="Glavina Del Rio T."/>
            <person name="Tice H."/>
            <person name="Cheng J.F."/>
            <person name="Goodwin L."/>
            <person name="Tapia R."/>
            <person name="Pitluck S."/>
            <person name="Liolios K."/>
            <person name="Ivanova N."/>
            <person name="Mavromatis K."/>
            <person name="Mikhailova N."/>
            <person name="Pati A."/>
            <person name="Chen A."/>
            <person name="Palaniappan K."/>
            <person name="Brambilla E."/>
            <person name="Land M."/>
            <person name="Hauser L."/>
            <person name="Chang Y.J."/>
            <person name="Jeffries C.D."/>
            <person name="Brettin T."/>
            <person name="Detter J.C."/>
            <person name="Han C."/>
            <person name="Rohde M."/>
            <person name="Sikorski J."/>
            <person name="Woyke T."/>
            <person name="Bristow J."/>
            <person name="Eisen J.A."/>
            <person name="Markowitz V."/>
            <person name="Hugenholtz P."/>
            <person name="Kyrpides N.C."/>
            <person name="Klenk H.P."/>
        </authorList>
    </citation>
    <scope>NUCLEOTIDE SEQUENCE [LARGE SCALE GENOMIC DNA]</scope>
    <source>
        <strain evidence="2">DSM 17230 / JCM 13409 / AQ1.S1</strain>
    </source>
</reference>
<organism evidence="1 2">
    <name type="scientific">Ignisphaera aggregans (strain DSM 17230 / JCM 13409 / AQ1.S1)</name>
    <dbReference type="NCBI Taxonomy" id="583356"/>
    <lineage>
        <taxon>Archaea</taxon>
        <taxon>Thermoproteota</taxon>
        <taxon>Thermoprotei</taxon>
        <taxon>Desulfurococcales</taxon>
        <taxon>Desulfurococcaceae</taxon>
        <taxon>Ignisphaera</taxon>
    </lineage>
</organism>
<dbReference type="Proteomes" id="UP000001304">
    <property type="component" value="Chromosome"/>
</dbReference>
<dbReference type="SUPFAM" id="SSF81301">
    <property type="entry name" value="Nucleotidyltransferase"/>
    <property type="match status" value="1"/>
</dbReference>
<dbReference type="EMBL" id="CP002098">
    <property type="protein sequence ID" value="ADM27368.1"/>
    <property type="molecule type" value="Genomic_DNA"/>
</dbReference>
<name>E0SS18_IGNAA</name>
<protein>
    <submittedName>
        <fullName evidence="1">DNA polymerase beta subunit</fullName>
    </submittedName>
</protein>
<keyword evidence="2" id="KW-1185">Reference proteome</keyword>
<gene>
    <name evidence="1" type="ordered locus">Igag_0532</name>
</gene>
<dbReference type="KEGG" id="iag:Igag_0532"/>
<accession>E0SS18</accession>
<dbReference type="HOGENOM" id="CLU_1217517_0_0_2"/>
<dbReference type="BioCyc" id="IAGG583356:GHAH-534-MONOMER"/>
<dbReference type="InterPro" id="IPR043519">
    <property type="entry name" value="NT_sf"/>
</dbReference>
<dbReference type="PIRSF" id="PIRSF005928">
    <property type="entry name" value="Nucleotidltrnsf"/>
    <property type="match status" value="1"/>
</dbReference>
<sequence>MNISSNDFYLDGYAREVIYDENHWRILREKRLKGIRILEALKRCGIDIAIVHGSIARGDVDTDSDIDVSLLKPYPYGIVKLCLEGNSFKIYSIVVVQPTPRHTPKIYLYLDHLEEQSISIPIVELEPIEIEYYRFSGMATLNDLYMDRRVCGVNKELMFIEPTDRGHREFPVIGYEGYVAKRLGISINVVRDRVEALTRRAREGHTGLFIEREIPYFEEIERAIEELCSENTLFRRKVEKYGLCT</sequence>
<dbReference type="InterPro" id="IPR009185">
    <property type="entry name" value="Nucleotidl_trans"/>
</dbReference>
<evidence type="ECO:0000313" key="2">
    <source>
        <dbReference type="Proteomes" id="UP000001304"/>
    </source>
</evidence>
<proteinExistence type="predicted"/>
<evidence type="ECO:0000313" key="1">
    <source>
        <dbReference type="EMBL" id="ADM27368.1"/>
    </source>
</evidence>